<dbReference type="AlphaFoldDB" id="A0AAD3Y5X6"/>
<evidence type="ECO:0000313" key="1">
    <source>
        <dbReference type="EMBL" id="GMH30448.1"/>
    </source>
</evidence>
<gene>
    <name evidence="1" type="ORF">Nepgr_032291</name>
</gene>
<dbReference type="Proteomes" id="UP001279734">
    <property type="component" value="Unassembled WGS sequence"/>
</dbReference>
<keyword evidence="2" id="KW-1185">Reference proteome</keyword>
<protein>
    <submittedName>
        <fullName evidence="1">Uncharacterized protein</fullName>
    </submittedName>
</protein>
<name>A0AAD3Y5X6_NEPGR</name>
<reference evidence="1" key="1">
    <citation type="submission" date="2023-05" db="EMBL/GenBank/DDBJ databases">
        <title>Nepenthes gracilis genome sequencing.</title>
        <authorList>
            <person name="Fukushima K."/>
        </authorList>
    </citation>
    <scope>NUCLEOTIDE SEQUENCE</scope>
    <source>
        <strain evidence="1">SING2019-196</strain>
    </source>
</reference>
<comment type="caution">
    <text evidence="1">The sequence shown here is derived from an EMBL/GenBank/DDBJ whole genome shotgun (WGS) entry which is preliminary data.</text>
</comment>
<sequence length="98" mass="10909">MGNLVLPFLLIEEECKKSRPRCSHLLLGPLSLYTIACLIPESMLMEADPVVPFHLEGEVTTGVLLVLCSDVERSCVMLNTLWKFAADALLICEVRLVH</sequence>
<organism evidence="1 2">
    <name type="scientific">Nepenthes gracilis</name>
    <name type="common">Slender pitcher plant</name>
    <dbReference type="NCBI Taxonomy" id="150966"/>
    <lineage>
        <taxon>Eukaryota</taxon>
        <taxon>Viridiplantae</taxon>
        <taxon>Streptophyta</taxon>
        <taxon>Embryophyta</taxon>
        <taxon>Tracheophyta</taxon>
        <taxon>Spermatophyta</taxon>
        <taxon>Magnoliopsida</taxon>
        <taxon>eudicotyledons</taxon>
        <taxon>Gunneridae</taxon>
        <taxon>Pentapetalae</taxon>
        <taxon>Caryophyllales</taxon>
        <taxon>Nepenthaceae</taxon>
        <taxon>Nepenthes</taxon>
    </lineage>
</organism>
<evidence type="ECO:0000313" key="2">
    <source>
        <dbReference type="Proteomes" id="UP001279734"/>
    </source>
</evidence>
<proteinExistence type="predicted"/>
<accession>A0AAD3Y5X6</accession>
<dbReference type="EMBL" id="BSYO01000038">
    <property type="protein sequence ID" value="GMH30448.1"/>
    <property type="molecule type" value="Genomic_DNA"/>
</dbReference>